<dbReference type="Gene3D" id="3.40.50.1110">
    <property type="entry name" value="SGNH hydrolase"/>
    <property type="match status" value="1"/>
</dbReference>
<reference evidence="4" key="1">
    <citation type="submission" date="2017-08" db="EMBL/GenBank/DDBJ databases">
        <authorList>
            <person name="Huang Z."/>
        </authorList>
    </citation>
    <scope>NUCLEOTIDE SEQUENCE [LARGE SCALE GENOMIC DNA]</scope>
    <source>
        <strain evidence="4">SA5d-4</strain>
    </source>
</reference>
<dbReference type="AlphaFoldDB" id="A0A263BUK9"/>
<proteinExistence type="predicted"/>
<dbReference type="Pfam" id="PF13472">
    <property type="entry name" value="Lipase_GDSL_2"/>
    <property type="match status" value="1"/>
</dbReference>
<dbReference type="PANTHER" id="PTHR30383:SF5">
    <property type="entry name" value="SGNH HYDROLASE-TYPE ESTERASE DOMAIN-CONTAINING PROTEIN"/>
    <property type="match status" value="1"/>
</dbReference>
<evidence type="ECO:0000259" key="2">
    <source>
        <dbReference type="Pfam" id="PF13472"/>
    </source>
</evidence>
<dbReference type="Proteomes" id="UP000217083">
    <property type="component" value="Unassembled WGS sequence"/>
</dbReference>
<protein>
    <recommendedName>
        <fullName evidence="2">SGNH hydrolase-type esterase domain-containing protein</fullName>
    </recommendedName>
</protein>
<feature type="signal peptide" evidence="1">
    <location>
        <begin position="1"/>
        <end position="25"/>
    </location>
</feature>
<organism evidence="3 4">
    <name type="scientific">Lottiidibacillus patelloidae</name>
    <dbReference type="NCBI Taxonomy" id="2670334"/>
    <lineage>
        <taxon>Bacteria</taxon>
        <taxon>Bacillati</taxon>
        <taxon>Bacillota</taxon>
        <taxon>Bacilli</taxon>
        <taxon>Bacillales</taxon>
        <taxon>Bacillaceae</taxon>
        <taxon>Lottiidibacillus</taxon>
    </lineage>
</organism>
<dbReference type="EMBL" id="NPIA01000003">
    <property type="protein sequence ID" value="OZM57400.1"/>
    <property type="molecule type" value="Genomic_DNA"/>
</dbReference>
<dbReference type="InterPro" id="IPR036514">
    <property type="entry name" value="SGNH_hydro_sf"/>
</dbReference>
<reference evidence="3 4" key="2">
    <citation type="submission" date="2017-09" db="EMBL/GenBank/DDBJ databases">
        <title>Bacillus patelloidae sp. nov., isolated from the intestinal tract of a marine limpet.</title>
        <authorList>
            <person name="Liu R."/>
            <person name="Dong C."/>
            <person name="Shao Z."/>
        </authorList>
    </citation>
    <scope>NUCLEOTIDE SEQUENCE [LARGE SCALE GENOMIC DNA]</scope>
    <source>
        <strain evidence="3 4">SA5d-4</strain>
    </source>
</reference>
<sequence length="253" mass="28189">MQKKIFKLVTALILLMSVFSATTYAKGKPGSGTTGGTLVALGDSITFGYLLDGTEQRDNAHGEAFPSLMASNLNLDLINEGIVGLRSDELLALILSDSEYQVKISNAKYISLYIGANDIMQDYYFTNSKTLDEAFADMKANHHLIVMKIRELTKAKIVIYNFYNPFHRTTDWLNYHTFELILPGYNAELVQQGSNYTNVVYADAHSAFSGWGHDTYLISTETHPNDIHPSLKGHNKLAEIGVQALSERKKGRK</sequence>
<keyword evidence="1" id="KW-0732">Signal</keyword>
<dbReference type="RefSeq" id="WP_094924028.1">
    <property type="nucleotide sequence ID" value="NZ_NPIA01000003.1"/>
</dbReference>
<keyword evidence="4" id="KW-1185">Reference proteome</keyword>
<evidence type="ECO:0000313" key="3">
    <source>
        <dbReference type="EMBL" id="OZM57400.1"/>
    </source>
</evidence>
<dbReference type="PANTHER" id="PTHR30383">
    <property type="entry name" value="THIOESTERASE 1/PROTEASE 1/LYSOPHOSPHOLIPASE L1"/>
    <property type="match status" value="1"/>
</dbReference>
<dbReference type="InterPro" id="IPR051532">
    <property type="entry name" value="Ester_Hydrolysis_Enzymes"/>
</dbReference>
<feature type="domain" description="SGNH hydrolase-type esterase" evidence="2">
    <location>
        <begin position="40"/>
        <end position="234"/>
    </location>
</feature>
<comment type="caution">
    <text evidence="3">The sequence shown here is derived from an EMBL/GenBank/DDBJ whole genome shotgun (WGS) entry which is preliminary data.</text>
</comment>
<evidence type="ECO:0000256" key="1">
    <source>
        <dbReference type="SAM" id="SignalP"/>
    </source>
</evidence>
<dbReference type="SUPFAM" id="SSF52266">
    <property type="entry name" value="SGNH hydrolase"/>
    <property type="match status" value="1"/>
</dbReference>
<name>A0A263BUK9_9BACI</name>
<accession>A0A263BUK9</accession>
<gene>
    <name evidence="3" type="ORF">CIB95_08040</name>
</gene>
<feature type="chain" id="PRO_5039376132" description="SGNH hydrolase-type esterase domain-containing protein" evidence="1">
    <location>
        <begin position="26"/>
        <end position="253"/>
    </location>
</feature>
<dbReference type="GO" id="GO:0004622">
    <property type="term" value="F:phosphatidylcholine lysophospholipase activity"/>
    <property type="evidence" value="ECO:0007669"/>
    <property type="project" value="TreeGrafter"/>
</dbReference>
<evidence type="ECO:0000313" key="4">
    <source>
        <dbReference type="Proteomes" id="UP000217083"/>
    </source>
</evidence>
<dbReference type="InterPro" id="IPR013830">
    <property type="entry name" value="SGNH_hydro"/>
</dbReference>